<dbReference type="GO" id="GO:0008198">
    <property type="term" value="F:ferrous iron binding"/>
    <property type="evidence" value="ECO:0007669"/>
    <property type="project" value="TreeGrafter"/>
</dbReference>
<dbReference type="EMBL" id="CCDI010000006">
    <property type="protein sequence ID" value="CDQ25530.1"/>
    <property type="molecule type" value="Genomic_DNA"/>
</dbReference>
<evidence type="ECO:0000256" key="2">
    <source>
        <dbReference type="ARBA" id="ARBA00022723"/>
    </source>
</evidence>
<evidence type="ECO:0000256" key="6">
    <source>
        <dbReference type="PIRSR" id="PIRSR610300-51"/>
    </source>
</evidence>
<evidence type="ECO:0000256" key="4">
    <source>
        <dbReference type="ARBA" id="ARBA00023002"/>
    </source>
</evidence>
<evidence type="ECO:0000313" key="8">
    <source>
        <dbReference type="Proteomes" id="UP000028868"/>
    </source>
</evidence>
<evidence type="ECO:0000313" key="7">
    <source>
        <dbReference type="EMBL" id="CDQ25530.1"/>
    </source>
</evidence>
<dbReference type="GO" id="GO:0016702">
    <property type="term" value="F:oxidoreductase activity, acting on single donors with incorporation of molecular oxygen, incorporation of two atoms of oxygen"/>
    <property type="evidence" value="ECO:0007669"/>
    <property type="project" value="InterPro"/>
</dbReference>
<comment type="caution">
    <text evidence="7">The sequence shown here is derived from an EMBL/GenBank/DDBJ whole genome shotgun (WGS) entry which is preliminary data.</text>
</comment>
<dbReference type="PANTHER" id="PTHR12918">
    <property type="entry name" value="CYSTEINE DIOXYGENASE"/>
    <property type="match status" value="1"/>
</dbReference>
<sequence>MSLETRVQKAFQRLEDYSPEGLKHTLLRLNISIEELQSYLKTPEGKPYYRQMIYADDKVEMIVMNWAEIECSPHDHGQSSGWIQVMNGTTKQTVYQAQGESIPLPLFTEYKENGSLFFAPKHGIHKMGREGDPPLVTLHLYSPPIRGMRVFDLKACAACVVSSDCGAWWPEEQRQRLKDIQLKK</sequence>
<reference evidence="7 8" key="2">
    <citation type="submission" date="2014-05" db="EMBL/GenBank/DDBJ databases">
        <title>Draft genome sequence of Halobacillus karajensis HK-03.</title>
        <authorList>
            <person name="Khelaifia S."/>
            <person name="Croce O."/>
            <person name="Lagier J.C."/>
            <person name="Raoult D."/>
        </authorList>
    </citation>
    <scope>NUCLEOTIDE SEQUENCE [LARGE SCALE GENOMIC DNA]</scope>
    <source>
        <strain evidence="7 8">HD-03</strain>
    </source>
</reference>
<dbReference type="InterPro" id="IPR014710">
    <property type="entry name" value="RmlC-like_jellyroll"/>
</dbReference>
<keyword evidence="4" id="KW-0560">Oxidoreductase</keyword>
<dbReference type="AlphaFoldDB" id="A0A024P9A6"/>
<dbReference type="RefSeq" id="WP_035511320.1">
    <property type="nucleotide sequence ID" value="NZ_CCDH010000006.1"/>
</dbReference>
<evidence type="ECO:0000256" key="5">
    <source>
        <dbReference type="ARBA" id="ARBA00023004"/>
    </source>
</evidence>
<dbReference type="Gene3D" id="2.60.120.10">
    <property type="entry name" value="Jelly Rolls"/>
    <property type="match status" value="1"/>
</dbReference>
<dbReference type="InterPro" id="IPR011051">
    <property type="entry name" value="RmlC_Cupin_sf"/>
</dbReference>
<dbReference type="SUPFAM" id="SSF51182">
    <property type="entry name" value="RmlC-like cupins"/>
    <property type="match status" value="1"/>
</dbReference>
<dbReference type="Proteomes" id="UP000028868">
    <property type="component" value="Unassembled WGS sequence"/>
</dbReference>
<accession>A0A024P9A6</accession>
<reference evidence="8" key="1">
    <citation type="submission" date="2014-03" db="EMBL/GenBank/DDBJ databases">
        <authorList>
            <person name="Urmite Genomes U."/>
        </authorList>
    </citation>
    <scope>NUCLEOTIDE SEQUENCE [LARGE SCALE GENOMIC DNA]</scope>
    <source>
        <strain evidence="8">HD-03</strain>
    </source>
</reference>
<organism evidence="7 8">
    <name type="scientific">Halobacillus karajensis</name>
    <dbReference type="NCBI Taxonomy" id="195088"/>
    <lineage>
        <taxon>Bacteria</taxon>
        <taxon>Bacillati</taxon>
        <taxon>Bacillota</taxon>
        <taxon>Bacilli</taxon>
        <taxon>Bacillales</taxon>
        <taxon>Bacillaceae</taxon>
        <taxon>Halobacillus</taxon>
    </lineage>
</organism>
<keyword evidence="5 6" id="KW-0408">Iron</keyword>
<evidence type="ECO:0000256" key="1">
    <source>
        <dbReference type="ARBA" id="ARBA00006622"/>
    </source>
</evidence>
<proteinExistence type="inferred from homology"/>
<dbReference type="Pfam" id="PF05995">
    <property type="entry name" value="CDO_I"/>
    <property type="match status" value="1"/>
</dbReference>
<evidence type="ECO:0000256" key="3">
    <source>
        <dbReference type="ARBA" id="ARBA00022964"/>
    </source>
</evidence>
<protein>
    <submittedName>
        <fullName evidence="7">Cysteine dioxygenase</fullName>
    </submittedName>
</protein>
<name>A0A024P9A6_9BACI</name>
<dbReference type="OrthoDB" id="7059163at2"/>
<dbReference type="InterPro" id="IPR010300">
    <property type="entry name" value="CDO_1"/>
</dbReference>
<keyword evidence="8" id="KW-1185">Reference proteome</keyword>
<gene>
    <name evidence="7" type="primary">cdoA</name>
    <name evidence="7" type="ORF">BN983_03877</name>
</gene>
<feature type="binding site" evidence="6">
    <location>
        <position position="76"/>
    </location>
    <ligand>
        <name>Fe cation</name>
        <dbReference type="ChEBI" id="CHEBI:24875"/>
        <note>catalytic</note>
    </ligand>
</feature>
<keyword evidence="3 7" id="KW-0223">Dioxygenase</keyword>
<comment type="similarity">
    <text evidence="1">Belongs to the cysteine dioxygenase family.</text>
</comment>
<keyword evidence="2 6" id="KW-0479">Metal-binding</keyword>
<dbReference type="PANTHER" id="PTHR12918:SF1">
    <property type="entry name" value="CYSTEINE DIOXYGENASE TYPE 1"/>
    <property type="match status" value="1"/>
</dbReference>
<dbReference type="CDD" id="cd10548">
    <property type="entry name" value="cupin_CDO"/>
    <property type="match status" value="1"/>
</dbReference>
<feature type="binding site" evidence="6">
    <location>
        <position position="125"/>
    </location>
    <ligand>
        <name>Fe cation</name>
        <dbReference type="ChEBI" id="CHEBI:24875"/>
        <note>catalytic</note>
    </ligand>
</feature>
<feature type="binding site" evidence="6">
    <location>
        <position position="74"/>
    </location>
    <ligand>
        <name>Fe cation</name>
        <dbReference type="ChEBI" id="CHEBI:24875"/>
        <note>catalytic</note>
    </ligand>
</feature>